<evidence type="ECO:0000313" key="9">
    <source>
        <dbReference type="Proteomes" id="UP000191055"/>
    </source>
</evidence>
<dbReference type="InterPro" id="IPR011006">
    <property type="entry name" value="CheY-like_superfamily"/>
</dbReference>
<dbReference type="InterPro" id="IPR058245">
    <property type="entry name" value="NreC/VraR/RcsB-like_REC"/>
</dbReference>
<keyword evidence="3 8" id="KW-0238">DNA-binding</keyword>
<evidence type="ECO:0000259" key="7">
    <source>
        <dbReference type="PROSITE" id="PS50110"/>
    </source>
</evidence>
<dbReference type="OrthoDB" id="9797341at2"/>
<keyword evidence="4" id="KW-0804">Transcription</keyword>
<organism evidence="8 9">
    <name type="scientific">Alkalitalea saponilacus</name>
    <dbReference type="NCBI Taxonomy" id="889453"/>
    <lineage>
        <taxon>Bacteria</taxon>
        <taxon>Pseudomonadati</taxon>
        <taxon>Bacteroidota</taxon>
        <taxon>Bacteroidia</taxon>
        <taxon>Marinilabiliales</taxon>
        <taxon>Marinilabiliaceae</taxon>
        <taxon>Alkalitalea</taxon>
    </lineage>
</organism>
<dbReference type="KEGG" id="asx:CDL62_16205"/>
<dbReference type="EMBL" id="FUYV01000004">
    <property type="protein sequence ID" value="SKB66680.1"/>
    <property type="molecule type" value="Genomic_DNA"/>
</dbReference>
<dbReference type="STRING" id="889453.SAMN03080601_00976"/>
<gene>
    <name evidence="8" type="ORF">SAMN03080601_00976</name>
</gene>
<keyword evidence="2" id="KW-0805">Transcription regulation</keyword>
<dbReference type="SUPFAM" id="SSF46894">
    <property type="entry name" value="C-terminal effector domain of the bipartite response regulators"/>
    <property type="match status" value="1"/>
</dbReference>
<dbReference type="GO" id="GO:0006355">
    <property type="term" value="P:regulation of DNA-templated transcription"/>
    <property type="evidence" value="ECO:0007669"/>
    <property type="project" value="InterPro"/>
</dbReference>
<dbReference type="CDD" id="cd17535">
    <property type="entry name" value="REC_NarL-like"/>
    <property type="match status" value="1"/>
</dbReference>
<feature type="modified residue" description="4-aspartylphosphate" evidence="5">
    <location>
        <position position="57"/>
    </location>
</feature>
<dbReference type="SMART" id="SM00448">
    <property type="entry name" value="REC"/>
    <property type="match status" value="1"/>
</dbReference>
<reference evidence="8 9" key="1">
    <citation type="submission" date="2017-02" db="EMBL/GenBank/DDBJ databases">
        <authorList>
            <person name="Peterson S.W."/>
        </authorList>
    </citation>
    <scope>NUCLEOTIDE SEQUENCE [LARGE SCALE GENOMIC DNA]</scope>
    <source>
        <strain evidence="8 9">DSM 24412</strain>
    </source>
</reference>
<dbReference type="PROSITE" id="PS50043">
    <property type="entry name" value="HTH_LUXR_2"/>
    <property type="match status" value="1"/>
</dbReference>
<dbReference type="InterPro" id="IPR000792">
    <property type="entry name" value="Tscrpt_reg_LuxR_C"/>
</dbReference>
<dbReference type="GO" id="GO:0000160">
    <property type="term" value="P:phosphorelay signal transduction system"/>
    <property type="evidence" value="ECO:0007669"/>
    <property type="project" value="InterPro"/>
</dbReference>
<dbReference type="CDD" id="cd06170">
    <property type="entry name" value="LuxR_C_like"/>
    <property type="match status" value="1"/>
</dbReference>
<proteinExistence type="predicted"/>
<dbReference type="RefSeq" id="WP_079556753.1">
    <property type="nucleotide sequence ID" value="NZ_CP021904.1"/>
</dbReference>
<dbReference type="PANTHER" id="PTHR43214:SF41">
    <property type="entry name" value="NITRATE_NITRITE RESPONSE REGULATOR PROTEIN NARP"/>
    <property type="match status" value="1"/>
</dbReference>
<dbReference type="Pfam" id="PF00072">
    <property type="entry name" value="Response_reg"/>
    <property type="match status" value="1"/>
</dbReference>
<dbReference type="SMART" id="SM00421">
    <property type="entry name" value="HTH_LUXR"/>
    <property type="match status" value="1"/>
</dbReference>
<feature type="domain" description="HTH luxR-type" evidence="6">
    <location>
        <begin position="149"/>
        <end position="214"/>
    </location>
</feature>
<protein>
    <submittedName>
        <fullName evidence="8">DNA-binding response regulator, NarL/FixJ family, contains REC and HTH domains</fullName>
    </submittedName>
</protein>
<keyword evidence="1 5" id="KW-0597">Phosphoprotein</keyword>
<dbReference type="GO" id="GO:0003677">
    <property type="term" value="F:DNA binding"/>
    <property type="evidence" value="ECO:0007669"/>
    <property type="project" value="UniProtKB-KW"/>
</dbReference>
<evidence type="ECO:0000256" key="1">
    <source>
        <dbReference type="ARBA" id="ARBA00022553"/>
    </source>
</evidence>
<dbReference type="PROSITE" id="PS50110">
    <property type="entry name" value="RESPONSE_REGULATORY"/>
    <property type="match status" value="1"/>
</dbReference>
<name>A0A1T5D591_9BACT</name>
<dbReference type="InterPro" id="IPR039420">
    <property type="entry name" value="WalR-like"/>
</dbReference>
<evidence type="ECO:0000256" key="3">
    <source>
        <dbReference type="ARBA" id="ARBA00023125"/>
    </source>
</evidence>
<dbReference type="Proteomes" id="UP000191055">
    <property type="component" value="Unassembled WGS sequence"/>
</dbReference>
<dbReference type="AlphaFoldDB" id="A0A1T5D591"/>
<dbReference type="PANTHER" id="PTHR43214">
    <property type="entry name" value="TWO-COMPONENT RESPONSE REGULATOR"/>
    <property type="match status" value="1"/>
</dbReference>
<evidence type="ECO:0000256" key="4">
    <source>
        <dbReference type="ARBA" id="ARBA00023163"/>
    </source>
</evidence>
<evidence type="ECO:0000313" key="8">
    <source>
        <dbReference type="EMBL" id="SKB66680.1"/>
    </source>
</evidence>
<dbReference type="Gene3D" id="3.40.50.2300">
    <property type="match status" value="1"/>
</dbReference>
<dbReference type="PRINTS" id="PR00038">
    <property type="entry name" value="HTHLUXR"/>
</dbReference>
<dbReference type="InterPro" id="IPR016032">
    <property type="entry name" value="Sig_transdc_resp-reg_C-effctor"/>
</dbReference>
<dbReference type="InterPro" id="IPR001789">
    <property type="entry name" value="Sig_transdc_resp-reg_receiver"/>
</dbReference>
<dbReference type="Pfam" id="PF00196">
    <property type="entry name" value="GerE"/>
    <property type="match status" value="1"/>
</dbReference>
<accession>A0A1T5D591</accession>
<evidence type="ECO:0000256" key="2">
    <source>
        <dbReference type="ARBA" id="ARBA00023015"/>
    </source>
</evidence>
<dbReference type="SUPFAM" id="SSF52172">
    <property type="entry name" value="CheY-like"/>
    <property type="match status" value="1"/>
</dbReference>
<feature type="domain" description="Response regulatory" evidence="7">
    <location>
        <begin position="6"/>
        <end position="122"/>
    </location>
</feature>
<keyword evidence="9" id="KW-1185">Reference proteome</keyword>
<sequence>MINTKKIIIVDDHKIVRDGIRAMLLCNKSFSVVGDLASGKELFQQLNSLTPDIVILDIGMPEMNGVEITGKLNREYPAVKVLILSANASEDWIVSAIKAGAVGFLPKECSSGELIKALRHISRGENYYGESIASIIYRSYVNILRDKESPKRTEELTERESDVLKAFSEGLSFKEIADKLCISPRTVESHKINILNKLELKNTIEMVKYAIKNGIIDL</sequence>
<evidence type="ECO:0000259" key="6">
    <source>
        <dbReference type="PROSITE" id="PS50043"/>
    </source>
</evidence>
<evidence type="ECO:0000256" key="5">
    <source>
        <dbReference type="PROSITE-ProRule" id="PRU00169"/>
    </source>
</evidence>